<evidence type="ECO:0000313" key="2">
    <source>
        <dbReference type="EMBL" id="RZM82149.1"/>
    </source>
</evidence>
<protein>
    <submittedName>
        <fullName evidence="2">Uncharacterized protein</fullName>
    </submittedName>
</protein>
<dbReference type="OrthoDB" id="530145at2"/>
<dbReference type="Proteomes" id="UP000292459">
    <property type="component" value="Unassembled WGS sequence"/>
</dbReference>
<dbReference type="AlphaFoldDB" id="A0A4Q7EK16"/>
<sequence>MSKVKSISAGLLLLLGFWCLGRAVEMGLNRNPNVLDKRETIAAGLLLGIPAMTGGGWLWWDVRRQQRQQADRRLRQIFFHLVQTRHGQVTPLQLAMAAQLDGEAANAYLRDRSVEFNATFEVDDVGNILYCFPLAPPATRPNAAPFTDIVPSSLPPHSPHNSAQ</sequence>
<dbReference type="RefSeq" id="WP_039725276.1">
    <property type="nucleotide sequence ID" value="NZ_QVFV01000001.1"/>
</dbReference>
<accession>A0A4Q7EK16</accession>
<keyword evidence="3" id="KW-1185">Reference proteome</keyword>
<organism evidence="2 3">
    <name type="scientific">Leptolyngbya iicbica LK</name>
    <dbReference type="NCBI Taxonomy" id="2294035"/>
    <lineage>
        <taxon>Bacteria</taxon>
        <taxon>Bacillati</taxon>
        <taxon>Cyanobacteriota</taxon>
        <taxon>Cyanophyceae</taxon>
        <taxon>Leptolyngbyales</taxon>
        <taxon>Leptolyngbyaceae</taxon>
        <taxon>Leptolyngbya group</taxon>
        <taxon>Leptolyngbya</taxon>
        <taxon>Leptolyngbya iicbica</taxon>
    </lineage>
</organism>
<feature type="transmembrane region" description="Helical" evidence="1">
    <location>
        <begin position="39"/>
        <end position="60"/>
    </location>
</feature>
<comment type="caution">
    <text evidence="2">The sequence shown here is derived from an EMBL/GenBank/DDBJ whole genome shotgun (WGS) entry which is preliminary data.</text>
</comment>
<keyword evidence="1" id="KW-0812">Transmembrane</keyword>
<reference evidence="2 3" key="1">
    <citation type="submission" date="2018-11" db="EMBL/GenBank/DDBJ databases">
        <title>Whole genome sequencing of an environmental sample.</title>
        <authorList>
            <person name="Sarangi A.N."/>
            <person name="Singh D."/>
            <person name="Tripathy S."/>
        </authorList>
    </citation>
    <scope>NUCLEOTIDE SEQUENCE [LARGE SCALE GENOMIC DNA]</scope>
    <source>
        <strain evidence="2 3">Lakshadweep</strain>
    </source>
</reference>
<evidence type="ECO:0000256" key="1">
    <source>
        <dbReference type="SAM" id="Phobius"/>
    </source>
</evidence>
<keyword evidence="1" id="KW-1133">Transmembrane helix</keyword>
<name>A0A4Q7EK16_9CYAN</name>
<dbReference type="EMBL" id="QVFV01000001">
    <property type="protein sequence ID" value="RZM82149.1"/>
    <property type="molecule type" value="Genomic_DNA"/>
</dbReference>
<gene>
    <name evidence="2" type="ORF">DYY88_02510</name>
</gene>
<keyword evidence="1" id="KW-0472">Membrane</keyword>
<evidence type="ECO:0000313" key="3">
    <source>
        <dbReference type="Proteomes" id="UP000292459"/>
    </source>
</evidence>
<proteinExistence type="predicted"/>